<dbReference type="GO" id="GO:0016787">
    <property type="term" value="F:hydrolase activity"/>
    <property type="evidence" value="ECO:0007669"/>
    <property type="project" value="UniProtKB-KW"/>
</dbReference>
<evidence type="ECO:0000313" key="5">
    <source>
        <dbReference type="EMBL" id="MBB3219239.1"/>
    </source>
</evidence>
<feature type="domain" description="SMP-30/Gluconolactonase/LRE-like region" evidence="3">
    <location>
        <begin position="948"/>
        <end position="1001"/>
    </location>
</feature>
<reference evidence="5 6" key="1">
    <citation type="submission" date="2020-08" db="EMBL/GenBank/DDBJ databases">
        <title>Genomic Encyclopedia of Type Strains, Phase III (KMG-III): the genomes of soil and plant-associated and newly described type strains.</title>
        <authorList>
            <person name="Whitman W."/>
        </authorList>
    </citation>
    <scope>NUCLEOTIDE SEQUENCE [LARGE SCALE GENOMIC DNA]</scope>
    <source>
        <strain evidence="5 6">CECT 7753</strain>
    </source>
</reference>
<dbReference type="Gene3D" id="2.160.20.10">
    <property type="entry name" value="Single-stranded right-handed beta-helix, Pectin lyase-like"/>
    <property type="match status" value="2"/>
</dbReference>
<evidence type="ECO:0000256" key="1">
    <source>
        <dbReference type="ARBA" id="ARBA00022801"/>
    </source>
</evidence>
<dbReference type="RefSeq" id="WP_229422479.1">
    <property type="nucleotide sequence ID" value="NZ_CP040017.1"/>
</dbReference>
<feature type="domain" description="Rhamnogalacturonase A/B/Epimerase-like pectate lyase" evidence="4">
    <location>
        <begin position="382"/>
        <end position="435"/>
    </location>
</feature>
<evidence type="ECO:0000313" key="6">
    <source>
        <dbReference type="Proteomes" id="UP000584325"/>
    </source>
</evidence>
<feature type="signal peptide" evidence="2">
    <location>
        <begin position="1"/>
        <end position="18"/>
    </location>
</feature>
<dbReference type="InterPro" id="IPR012334">
    <property type="entry name" value="Pectin_lyas_fold"/>
</dbReference>
<feature type="domain" description="Rhamnogalacturonase A/B/Epimerase-like pectate lyase" evidence="4">
    <location>
        <begin position="41"/>
        <end position="266"/>
    </location>
</feature>
<dbReference type="PANTHER" id="PTHR47572">
    <property type="entry name" value="LIPOPROTEIN-RELATED"/>
    <property type="match status" value="1"/>
</dbReference>
<feature type="chain" id="PRO_5030998951" description="Gluconolaconase" evidence="2">
    <location>
        <begin position="19"/>
        <end position="1009"/>
    </location>
</feature>
<evidence type="ECO:0008006" key="7">
    <source>
        <dbReference type="Google" id="ProtNLM"/>
    </source>
</evidence>
<dbReference type="Pfam" id="PF12708">
    <property type="entry name" value="Pect-lyase_RHGA_epim"/>
    <property type="match status" value="2"/>
</dbReference>
<evidence type="ECO:0000259" key="4">
    <source>
        <dbReference type="Pfam" id="PF12708"/>
    </source>
</evidence>
<proteinExistence type="predicted"/>
<dbReference type="SUPFAM" id="SSF63829">
    <property type="entry name" value="Calcium-dependent phosphotriesterase"/>
    <property type="match status" value="1"/>
</dbReference>
<dbReference type="InterPro" id="IPR011042">
    <property type="entry name" value="6-blade_b-propeller_TolB-like"/>
</dbReference>
<evidence type="ECO:0000259" key="3">
    <source>
        <dbReference type="Pfam" id="PF08450"/>
    </source>
</evidence>
<name>A0A7W5E5T8_9BURK</name>
<dbReference type="Pfam" id="PF08450">
    <property type="entry name" value="SGL"/>
    <property type="match status" value="1"/>
</dbReference>
<dbReference type="InterPro" id="IPR051262">
    <property type="entry name" value="SMP-30/CGR1_Lactonase"/>
</dbReference>
<gene>
    <name evidence="5" type="ORF">FHS02_000026</name>
</gene>
<dbReference type="EMBL" id="JACHXS010000001">
    <property type="protein sequence ID" value="MBB3219239.1"/>
    <property type="molecule type" value="Genomic_DNA"/>
</dbReference>
<keyword evidence="2" id="KW-0732">Signal</keyword>
<dbReference type="InterPro" id="IPR011050">
    <property type="entry name" value="Pectin_lyase_fold/virulence"/>
</dbReference>
<organism evidence="5 6">
    <name type="scientific">Pseudoduganella umbonata</name>
    <dbReference type="NCBI Taxonomy" id="864828"/>
    <lineage>
        <taxon>Bacteria</taxon>
        <taxon>Pseudomonadati</taxon>
        <taxon>Pseudomonadota</taxon>
        <taxon>Betaproteobacteria</taxon>
        <taxon>Burkholderiales</taxon>
        <taxon>Oxalobacteraceae</taxon>
        <taxon>Telluria group</taxon>
        <taxon>Pseudoduganella</taxon>
    </lineage>
</organism>
<dbReference type="SUPFAM" id="SSF51126">
    <property type="entry name" value="Pectin lyase-like"/>
    <property type="match status" value="2"/>
</dbReference>
<keyword evidence="1" id="KW-0378">Hydrolase</keyword>
<dbReference type="PANTHER" id="PTHR47572:SF4">
    <property type="entry name" value="LACTONASE DRP35"/>
    <property type="match status" value="1"/>
</dbReference>
<dbReference type="InterPro" id="IPR024535">
    <property type="entry name" value="RHGA/B-epi-like_pectate_lyase"/>
</dbReference>
<protein>
    <recommendedName>
        <fullName evidence="7">Gluconolaconase</fullName>
    </recommendedName>
</protein>
<dbReference type="Proteomes" id="UP000584325">
    <property type="component" value="Unassembled WGS sequence"/>
</dbReference>
<dbReference type="AlphaFoldDB" id="A0A7W5E5T8"/>
<dbReference type="Gene3D" id="2.120.10.30">
    <property type="entry name" value="TolB, C-terminal domain"/>
    <property type="match status" value="2"/>
</dbReference>
<evidence type="ECO:0000256" key="2">
    <source>
        <dbReference type="SAM" id="SignalP"/>
    </source>
</evidence>
<accession>A0A7W5E5T8</accession>
<comment type="caution">
    <text evidence="5">The sequence shown here is derived from an EMBL/GenBank/DDBJ whole genome shotgun (WGS) entry which is preliminary data.</text>
</comment>
<dbReference type="InterPro" id="IPR013658">
    <property type="entry name" value="SGL"/>
</dbReference>
<sequence>MKTQLILTTLAATLAASAAQGASVSAYQAMPDDPRAVVAKAKGDGKTDDTAALQAALDKAANDEQGGVVFLPSGRYRLTRTLTIPLAVRLYGVGPTRPVFVLAPNTPGFQKGVANMVIFTGGDQYRVGKVPMPVPSAVPFDPQNKPVRDANSSTFYSALSNVDFEIGDGNPAAAAVRMHTAQHSNLSHIDFHTGSGLAGVYHVGNVAYNLRFYGGRYGILAEKTSPAWQFTLLDSTFDGQRDAAIREHEAGLTMVNVDIRNTPVGVEINRGYGDWLWGKDVRFENVSKAALIVSNENNVYTQVGFENAIARNVPVFARFRDSGKALDGKGRDYRVDAFNYGLTLDKLGEPGKFATNYKTSALAAAAPPRDRALRLLPPAKEWVNVKTLGAAGNGTTDDTAALQKAIDSHRVVYLPLGFYVVNDTIRLKPDTVLVGLHPGLTQLLIPNGSTKYQGVGSPLALLESARGGDPIVSGIGLATGEVNQRAVALLWRAGERSLVDDVRIQGGHGTRLYDGSRADPYKKDAKFDTTAHWDRQYPSVWVTDGGGGTFSGIWSPSGYAQSGFHVSNTKTPGHVYELSAEHHVRAEIVLDGVENWEFLAPQTEEEVRDGMDAVSLEIRNSKNILFANYHGYRVTRSLKPMPAAVTISNSSDIRFRNVHVNGESGFSTCDDNGCTTYLRASKYPYENAIRDVTNRLEVREREFAVFDYTGGQKEAPPAQGKVEKLETGFWSIAGAAVDAAGKLYFVDRHWRRIHAYSPERGLEIVRDAPLDPVNLAIDGSGNVIVQSSFGPQASVYAFKPGTPGTDVTMIKPTPVAAGAKAGSKARVAVPVNFWQNGEFRDQLNPQTYEFTTLAEMFARDVAIPKAQEYVSPDGSLALPAYRVLRQGPPDHLGWRWSDALNTHGFVSGRIGERVVFTNGSENRTFSALLGAGGALTDLKQVADRGGESAAVDGAGNVYVANGQVFVYGKDGKPTGRIDVPERPLQLIFGGPDKRTLYILTHHSLYSTRI</sequence>